<dbReference type="AlphaFoldDB" id="A0A6J4Q0H8"/>
<name>A0A6J4Q0H8_9ACTN</name>
<evidence type="ECO:0000256" key="1">
    <source>
        <dbReference type="SAM" id="MobiDB-lite"/>
    </source>
</evidence>
<reference evidence="2" key="1">
    <citation type="submission" date="2020-02" db="EMBL/GenBank/DDBJ databases">
        <authorList>
            <person name="Meier V. D."/>
        </authorList>
    </citation>
    <scope>NUCLEOTIDE SEQUENCE</scope>
    <source>
        <strain evidence="2">AVDCRST_MAG55</strain>
    </source>
</reference>
<gene>
    <name evidence="2" type="ORF">AVDCRST_MAG55-2540</name>
</gene>
<accession>A0A6J4Q0H8</accession>
<organism evidence="2">
    <name type="scientific">uncultured Rubrobacteraceae bacterium</name>
    <dbReference type="NCBI Taxonomy" id="349277"/>
    <lineage>
        <taxon>Bacteria</taxon>
        <taxon>Bacillati</taxon>
        <taxon>Actinomycetota</taxon>
        <taxon>Rubrobacteria</taxon>
        <taxon>Rubrobacterales</taxon>
        <taxon>Rubrobacteraceae</taxon>
        <taxon>environmental samples</taxon>
    </lineage>
</organism>
<sequence>CSYRFWASSASSAGSSPGSSGWAAGSCSCRGWCTRGGGRSRRPSPRA</sequence>
<protein>
    <submittedName>
        <fullName evidence="2">Uncharacterized protein</fullName>
    </submittedName>
</protein>
<feature type="compositionally biased region" description="Low complexity" evidence="1">
    <location>
        <begin position="7"/>
        <end position="26"/>
    </location>
</feature>
<feature type="non-terminal residue" evidence="2">
    <location>
        <position position="1"/>
    </location>
</feature>
<feature type="non-terminal residue" evidence="2">
    <location>
        <position position="47"/>
    </location>
</feature>
<dbReference type="EMBL" id="CADCUZ010000123">
    <property type="protein sequence ID" value="CAA9429375.1"/>
    <property type="molecule type" value="Genomic_DNA"/>
</dbReference>
<feature type="region of interest" description="Disordered" evidence="1">
    <location>
        <begin position="1"/>
        <end position="26"/>
    </location>
</feature>
<evidence type="ECO:0000313" key="2">
    <source>
        <dbReference type="EMBL" id="CAA9429375.1"/>
    </source>
</evidence>
<proteinExistence type="predicted"/>